<keyword evidence="2" id="KW-1185">Reference proteome</keyword>
<proteinExistence type="predicted"/>
<reference evidence="1 2" key="1">
    <citation type="submission" date="2024-09" db="EMBL/GenBank/DDBJ databases">
        <title>Chromosome-scale assembly of Riccia fluitans.</title>
        <authorList>
            <person name="Paukszto L."/>
            <person name="Sawicki J."/>
            <person name="Karawczyk K."/>
            <person name="Piernik-Szablinska J."/>
            <person name="Szczecinska M."/>
            <person name="Mazdziarz M."/>
        </authorList>
    </citation>
    <scope>NUCLEOTIDE SEQUENCE [LARGE SCALE GENOMIC DNA]</scope>
    <source>
        <strain evidence="1">Rf_01</strain>
        <tissue evidence="1">Aerial parts of the thallus</tissue>
    </source>
</reference>
<dbReference type="Proteomes" id="UP001605036">
    <property type="component" value="Unassembled WGS sequence"/>
</dbReference>
<accession>A0ABD1XQH4</accession>
<name>A0ABD1XQH4_9MARC</name>
<evidence type="ECO:0000313" key="1">
    <source>
        <dbReference type="EMBL" id="KAL2610151.1"/>
    </source>
</evidence>
<gene>
    <name evidence="1" type="ORF">R1flu_028724</name>
</gene>
<protein>
    <submittedName>
        <fullName evidence="1">Uncharacterized protein</fullName>
    </submittedName>
</protein>
<dbReference type="AlphaFoldDB" id="A0ABD1XQH4"/>
<dbReference type="EMBL" id="JBHFFA010000008">
    <property type="protein sequence ID" value="KAL2610151.1"/>
    <property type="molecule type" value="Genomic_DNA"/>
</dbReference>
<comment type="caution">
    <text evidence="1">The sequence shown here is derived from an EMBL/GenBank/DDBJ whole genome shotgun (WGS) entry which is preliminary data.</text>
</comment>
<organism evidence="1 2">
    <name type="scientific">Riccia fluitans</name>
    <dbReference type="NCBI Taxonomy" id="41844"/>
    <lineage>
        <taxon>Eukaryota</taxon>
        <taxon>Viridiplantae</taxon>
        <taxon>Streptophyta</taxon>
        <taxon>Embryophyta</taxon>
        <taxon>Marchantiophyta</taxon>
        <taxon>Marchantiopsida</taxon>
        <taxon>Marchantiidae</taxon>
        <taxon>Marchantiales</taxon>
        <taxon>Ricciaceae</taxon>
        <taxon>Riccia</taxon>
    </lineage>
</organism>
<evidence type="ECO:0000313" key="2">
    <source>
        <dbReference type="Proteomes" id="UP001605036"/>
    </source>
</evidence>
<sequence length="72" mass="7968">MQSAWPEYQGQNLYDVQKQLEANGVKAFISDGTTPLPNSGTDGDDSVWLDDVWLYPGIDDQSWNSGPWTSAC</sequence>